<dbReference type="EMBL" id="JARPUR010000004">
    <property type="protein sequence ID" value="KAK4876886.1"/>
    <property type="molecule type" value="Genomic_DNA"/>
</dbReference>
<organism evidence="1 2">
    <name type="scientific">Aquatica leii</name>
    <dbReference type="NCBI Taxonomy" id="1421715"/>
    <lineage>
        <taxon>Eukaryota</taxon>
        <taxon>Metazoa</taxon>
        <taxon>Ecdysozoa</taxon>
        <taxon>Arthropoda</taxon>
        <taxon>Hexapoda</taxon>
        <taxon>Insecta</taxon>
        <taxon>Pterygota</taxon>
        <taxon>Neoptera</taxon>
        <taxon>Endopterygota</taxon>
        <taxon>Coleoptera</taxon>
        <taxon>Polyphaga</taxon>
        <taxon>Elateriformia</taxon>
        <taxon>Elateroidea</taxon>
        <taxon>Lampyridae</taxon>
        <taxon>Luciolinae</taxon>
        <taxon>Aquatica</taxon>
    </lineage>
</organism>
<comment type="caution">
    <text evidence="1">The sequence shown here is derived from an EMBL/GenBank/DDBJ whole genome shotgun (WGS) entry which is preliminary data.</text>
</comment>
<dbReference type="Proteomes" id="UP001353858">
    <property type="component" value="Unassembled WGS sequence"/>
</dbReference>
<reference evidence="2" key="1">
    <citation type="submission" date="2023-01" db="EMBL/GenBank/DDBJ databases">
        <title>Key to firefly adult light organ development and bioluminescence: homeobox transcription factors regulate luciferase expression and transportation to peroxisome.</title>
        <authorList>
            <person name="Fu X."/>
        </authorList>
    </citation>
    <scope>NUCLEOTIDE SEQUENCE [LARGE SCALE GENOMIC DNA]</scope>
</reference>
<gene>
    <name evidence="1" type="ORF">RN001_009392</name>
</gene>
<evidence type="ECO:0000313" key="1">
    <source>
        <dbReference type="EMBL" id="KAK4876886.1"/>
    </source>
</evidence>
<keyword evidence="2" id="KW-1185">Reference proteome</keyword>
<protein>
    <submittedName>
        <fullName evidence="1">Uncharacterized protein</fullName>
    </submittedName>
</protein>
<name>A0AAN7S853_9COLE</name>
<sequence>MEEFQNKYDLFNLHKKVKEVTGLQRRSQSNILVDKNGDPIMSTEKRVQRWKEYTKKLFRDERGEIEHIHYMPEKMGPDITREKMLHALKTTKNGKNLDWMNYLPTYLKS</sequence>
<proteinExistence type="predicted"/>
<evidence type="ECO:0000313" key="2">
    <source>
        <dbReference type="Proteomes" id="UP001353858"/>
    </source>
</evidence>
<accession>A0AAN7S853</accession>
<dbReference type="AlphaFoldDB" id="A0AAN7S853"/>